<dbReference type="EMBL" id="PEYC01000018">
    <property type="protein sequence ID" value="PIS40237.1"/>
    <property type="molecule type" value="Genomic_DNA"/>
</dbReference>
<accession>A0A2H0YP08</accession>
<name>A0A2H0YP08_9BACT</name>
<sequence length="301" mass="33867">MQIAIIGGGICGLYLAWKLSEKGHNVTVFEKKGEIGNEVCSGLFSQRIFELIPLSAGLIQNKINSVFLHFPRKTIILKFSKTFFVISRFELDKLVAEIAKKAGAKIILNYNVSSVPEGFDKIIGCDGADSFVRRSLGLNEPEYKLGILGFVHKKNFSNYVEVWPCKTGFSWKIPRGNNIEYGVMAKPKEAKSIFDNFQLEKKARIVPQGFIIPNNQKITLCGDAAGLTKPWSGGGVVWGLTAAEILLKTFPDFLKYKRAVRRFFIPKIIFSEIAVKTIYFLGFKMPWLLPKKSRIESDFLL</sequence>
<dbReference type="PANTHER" id="PTHR42685:SF22">
    <property type="entry name" value="CONDITIONED MEDIUM FACTOR RECEPTOR 1"/>
    <property type="match status" value="1"/>
</dbReference>
<evidence type="ECO:0000313" key="1">
    <source>
        <dbReference type="EMBL" id="PIS40237.1"/>
    </source>
</evidence>
<protein>
    <recommendedName>
        <fullName evidence="3">FAD dependent oxidoreductase domain-containing protein</fullName>
    </recommendedName>
</protein>
<organism evidence="1 2">
    <name type="scientific">Candidatus Nealsonbacteria bacterium CG08_land_8_20_14_0_20_36_22</name>
    <dbReference type="NCBI Taxonomy" id="1974704"/>
    <lineage>
        <taxon>Bacteria</taxon>
        <taxon>Candidatus Nealsoniibacteriota</taxon>
    </lineage>
</organism>
<reference evidence="2" key="1">
    <citation type="submission" date="2017-09" db="EMBL/GenBank/DDBJ databases">
        <title>Depth-based differentiation of microbial function through sediment-hosted aquifers and enrichment of novel symbionts in the deep terrestrial subsurface.</title>
        <authorList>
            <person name="Probst A.J."/>
            <person name="Ladd B."/>
            <person name="Jarett J.K."/>
            <person name="Geller-Mcgrath D.E."/>
            <person name="Sieber C.M.K."/>
            <person name="Emerson J.B."/>
            <person name="Anantharaman K."/>
            <person name="Thomas B.C."/>
            <person name="Malmstrom R."/>
            <person name="Stieglmeier M."/>
            <person name="Klingl A."/>
            <person name="Woyke T."/>
            <person name="Ryan C.M."/>
            <person name="Banfield J.F."/>
        </authorList>
    </citation>
    <scope>NUCLEOTIDE SEQUENCE [LARGE SCALE GENOMIC DNA]</scope>
</reference>
<comment type="caution">
    <text evidence="1">The sequence shown here is derived from an EMBL/GenBank/DDBJ whole genome shotgun (WGS) entry which is preliminary data.</text>
</comment>
<dbReference type="AlphaFoldDB" id="A0A2H0YP08"/>
<dbReference type="SUPFAM" id="SSF51905">
    <property type="entry name" value="FAD/NAD(P)-binding domain"/>
    <property type="match status" value="1"/>
</dbReference>
<dbReference type="InterPro" id="IPR050407">
    <property type="entry name" value="Geranylgeranyl_reductase"/>
</dbReference>
<gene>
    <name evidence="1" type="ORF">COT32_00840</name>
</gene>
<dbReference type="Pfam" id="PF13450">
    <property type="entry name" value="NAD_binding_8"/>
    <property type="match status" value="1"/>
</dbReference>
<evidence type="ECO:0008006" key="3">
    <source>
        <dbReference type="Google" id="ProtNLM"/>
    </source>
</evidence>
<dbReference type="Gene3D" id="3.50.50.60">
    <property type="entry name" value="FAD/NAD(P)-binding domain"/>
    <property type="match status" value="1"/>
</dbReference>
<proteinExistence type="predicted"/>
<dbReference type="PANTHER" id="PTHR42685">
    <property type="entry name" value="GERANYLGERANYL DIPHOSPHATE REDUCTASE"/>
    <property type="match status" value="1"/>
</dbReference>
<evidence type="ECO:0000313" key="2">
    <source>
        <dbReference type="Proteomes" id="UP000231472"/>
    </source>
</evidence>
<dbReference type="Proteomes" id="UP000231472">
    <property type="component" value="Unassembled WGS sequence"/>
</dbReference>
<dbReference type="InterPro" id="IPR036188">
    <property type="entry name" value="FAD/NAD-bd_sf"/>
</dbReference>